<dbReference type="GeneID" id="26646729"/>
<proteinExistence type="predicted"/>
<sequence>MTEKLTENASLGELMAALENVQTDFQTGKNNISSALGSPFIGTDKFGTTKTKIETLKNVLVETINSKNVSATSSETFTNLIEKVNWIFQSIEIFSLKNRIQATTLNTPSIVYNEVSSIKGTLRFTGELKASKMRADYATAKIEILCGNRKEYFYVTDDTPSASSSFVRFTKDIIVENGMDIKVQILLTSVGAGNLDGSYAARAEIEKLTILR</sequence>
<dbReference type="KEGG" id="vg:26646729"/>
<name>A0A0A8WFH1_9CAUD</name>
<dbReference type="OrthoDB" id="8273at10239"/>
<gene>
    <name evidence="1" type="ORF">PHICD505_20025</name>
</gene>
<dbReference type="EMBL" id="LN681539">
    <property type="protein sequence ID" value="CEK40650.1"/>
    <property type="molecule type" value="Genomic_DNA"/>
</dbReference>
<dbReference type="Proteomes" id="UP000030732">
    <property type="component" value="Segment"/>
</dbReference>
<dbReference type="RefSeq" id="YP_009195785.1">
    <property type="nucleotide sequence ID" value="NC_028764.1"/>
</dbReference>
<accession>A0A0A8WFH1</accession>
<keyword evidence="2" id="KW-1185">Reference proteome</keyword>
<organism evidence="1 2">
    <name type="scientific">Clostridium phage phiCD505</name>
    <dbReference type="NCBI Taxonomy" id="1582154"/>
    <lineage>
        <taxon>Viruses</taxon>
        <taxon>Duplodnaviria</taxon>
        <taxon>Heunggongvirae</taxon>
        <taxon>Uroviricota</taxon>
        <taxon>Caudoviricetes</taxon>
        <taxon>Colneyvirus</taxon>
        <taxon>Colneyvirus CD505</taxon>
    </lineage>
</organism>
<evidence type="ECO:0000313" key="2">
    <source>
        <dbReference type="Proteomes" id="UP000030732"/>
    </source>
</evidence>
<reference evidence="1 2" key="1">
    <citation type="submission" date="2014-12" db="EMBL/GenBank/DDBJ databases">
        <title>Whole Genome Sequence and Molecular Characterization of Siphoviridae / Myoviridae Phage Infecting Clostridium difficile.</title>
        <authorList>
            <person name="Monot M."/>
        </authorList>
    </citation>
    <scope>NUCLEOTIDE SEQUENCE [LARGE SCALE GENOMIC DNA]</scope>
</reference>
<evidence type="ECO:0000313" key="1">
    <source>
        <dbReference type="EMBL" id="CEK40650.1"/>
    </source>
</evidence>
<protein>
    <submittedName>
        <fullName evidence="1">Uncharacterized protein</fullName>
    </submittedName>
</protein>